<dbReference type="GO" id="GO:0016758">
    <property type="term" value="F:hexosyltransferase activity"/>
    <property type="evidence" value="ECO:0007669"/>
    <property type="project" value="UniProtKB-ARBA"/>
</dbReference>
<protein>
    <submittedName>
        <fullName evidence="2">Glycosyltransferase family 2 protein</fullName>
    </submittedName>
</protein>
<evidence type="ECO:0000313" key="2">
    <source>
        <dbReference type="EMBL" id="WNY50184.1"/>
    </source>
</evidence>
<dbReference type="PANTHER" id="PTHR22916:SF3">
    <property type="entry name" value="UDP-GLCNAC:BETAGAL BETA-1,3-N-ACETYLGLUCOSAMINYLTRANSFERASE-LIKE PROTEIN 1"/>
    <property type="match status" value="1"/>
</dbReference>
<sequence>MTNQAYDTPLVSVVIPVYNASQFIEETIQSVLKQTYQHFEIILVDDVSTDASVSIIRKMMVTDKRISLLENDVNTGVAIARNRGVAASTGRFICFLDADDFWTPTKLEKQVAFALNNGYAFTFTSYQFADESGIALKAPLHVPGKISYQQALGNHTIFTSTVMLDLNQLTKKDIEMPDVRRGQDMATWWKILKMTDYAYSIDEPLSIYRRTSTSLSANKFVAIRRTWHLFRNVEGLSLWQTIPFFFSYAINAVRRRL</sequence>
<dbReference type="EMBL" id="CP118735">
    <property type="protein sequence ID" value="WNY50184.1"/>
    <property type="molecule type" value="Genomic_DNA"/>
</dbReference>
<dbReference type="KEGG" id="sins:PW252_06250"/>
<dbReference type="InterPro" id="IPR029044">
    <property type="entry name" value="Nucleotide-diphossugar_trans"/>
</dbReference>
<dbReference type="Pfam" id="PF00535">
    <property type="entry name" value="Glycos_transf_2"/>
    <property type="match status" value="1"/>
</dbReference>
<gene>
    <name evidence="2" type="ORF">PW252_06250</name>
</gene>
<feature type="domain" description="Glycosyltransferase 2-like" evidence="1">
    <location>
        <begin position="12"/>
        <end position="133"/>
    </location>
</feature>
<dbReference type="AlphaFoldDB" id="A0AA96VKT6"/>
<proteinExistence type="predicted"/>
<name>A0AA96VKT6_9STRE</name>
<organism evidence="2">
    <name type="scientific">Streptococcus iners</name>
    <dbReference type="NCBI Taxonomy" id="3028084"/>
    <lineage>
        <taxon>Bacteria</taxon>
        <taxon>Bacillati</taxon>
        <taxon>Bacillota</taxon>
        <taxon>Bacilli</taxon>
        <taxon>Lactobacillales</taxon>
        <taxon>Streptococcaceae</taxon>
        <taxon>Streptococcus</taxon>
    </lineage>
</organism>
<accession>A0AA96VKT6</accession>
<dbReference type="InterPro" id="IPR001173">
    <property type="entry name" value="Glyco_trans_2-like"/>
</dbReference>
<dbReference type="CDD" id="cd00761">
    <property type="entry name" value="Glyco_tranf_GTA_type"/>
    <property type="match status" value="1"/>
</dbReference>
<dbReference type="PANTHER" id="PTHR22916">
    <property type="entry name" value="GLYCOSYLTRANSFERASE"/>
    <property type="match status" value="1"/>
</dbReference>
<dbReference type="SUPFAM" id="SSF53448">
    <property type="entry name" value="Nucleotide-diphospho-sugar transferases"/>
    <property type="match status" value="1"/>
</dbReference>
<dbReference type="RefSeq" id="WP_248049996.1">
    <property type="nucleotide sequence ID" value="NZ_CP118735.1"/>
</dbReference>
<reference evidence="2" key="1">
    <citation type="submission" date="2023-02" db="EMBL/GenBank/DDBJ databases">
        <title>Streptococcus sp. Genome Sequencing and Assembly.</title>
        <authorList>
            <person name="Shore S.M."/>
            <person name="Nicholson T.L."/>
        </authorList>
    </citation>
    <scope>NUCLEOTIDE SEQUENCE</scope>
    <source>
        <strain evidence="2">29887</strain>
    </source>
</reference>
<dbReference type="Gene3D" id="3.90.550.10">
    <property type="entry name" value="Spore Coat Polysaccharide Biosynthesis Protein SpsA, Chain A"/>
    <property type="match status" value="1"/>
</dbReference>
<evidence type="ECO:0000259" key="1">
    <source>
        <dbReference type="Pfam" id="PF00535"/>
    </source>
</evidence>